<dbReference type="Proteomes" id="UP000182658">
    <property type="component" value="Unassembled WGS sequence"/>
</dbReference>
<feature type="chain" id="PRO_5009644874" description="WSC domain-containing protein" evidence="2">
    <location>
        <begin position="24"/>
        <end position="155"/>
    </location>
</feature>
<name>A0A1J7I4T3_9PEZI</name>
<keyword evidence="1" id="KW-1133">Transmembrane helix</keyword>
<organism evidence="3 4">
    <name type="scientific">Coniochaeta ligniaria NRRL 30616</name>
    <dbReference type="NCBI Taxonomy" id="1408157"/>
    <lineage>
        <taxon>Eukaryota</taxon>
        <taxon>Fungi</taxon>
        <taxon>Dikarya</taxon>
        <taxon>Ascomycota</taxon>
        <taxon>Pezizomycotina</taxon>
        <taxon>Sordariomycetes</taxon>
        <taxon>Sordariomycetidae</taxon>
        <taxon>Coniochaetales</taxon>
        <taxon>Coniochaetaceae</taxon>
        <taxon>Coniochaeta</taxon>
    </lineage>
</organism>
<gene>
    <name evidence="3" type="ORF">CONLIGDRAFT_687483</name>
</gene>
<keyword evidence="1" id="KW-0812">Transmembrane</keyword>
<evidence type="ECO:0000256" key="1">
    <source>
        <dbReference type="SAM" id="Phobius"/>
    </source>
</evidence>
<sequence>MKISVKTMAIGQLLCTLASPATSSEACHPNQVYKGGDLLSLDPTFETFLMSQLEYWSTMSQAQGLVATKDNIYKSFFNCTSDGQLVLVHWCACGIDGIVNATTGVKTGDKCVMPCSVGSKATESTSGSSSIPVLLTAVGAAAVLFAAGSSLHSYR</sequence>
<evidence type="ECO:0000256" key="2">
    <source>
        <dbReference type="SAM" id="SignalP"/>
    </source>
</evidence>
<dbReference type="InParanoid" id="A0A1J7I4T3"/>
<reference evidence="3 4" key="1">
    <citation type="submission" date="2016-10" db="EMBL/GenBank/DDBJ databases">
        <title>Draft genome sequence of Coniochaeta ligniaria NRRL30616, a lignocellulolytic fungus for bioabatement of inhibitors in plant biomass hydrolysates.</title>
        <authorList>
            <consortium name="DOE Joint Genome Institute"/>
            <person name="Jimenez D.J."/>
            <person name="Hector R.E."/>
            <person name="Riley R."/>
            <person name="Sun H."/>
            <person name="Grigoriev I.V."/>
            <person name="Van Elsas J.D."/>
            <person name="Nichols N.N."/>
        </authorList>
    </citation>
    <scope>NUCLEOTIDE SEQUENCE [LARGE SCALE GENOMIC DNA]</scope>
    <source>
        <strain evidence="3 4">NRRL 30616</strain>
    </source>
</reference>
<feature type="transmembrane region" description="Helical" evidence="1">
    <location>
        <begin position="131"/>
        <end position="151"/>
    </location>
</feature>
<dbReference type="EMBL" id="KV875113">
    <property type="protein sequence ID" value="OIW22477.1"/>
    <property type="molecule type" value="Genomic_DNA"/>
</dbReference>
<keyword evidence="1" id="KW-0472">Membrane</keyword>
<dbReference type="OrthoDB" id="10389373at2759"/>
<keyword evidence="4" id="KW-1185">Reference proteome</keyword>
<proteinExistence type="predicted"/>
<evidence type="ECO:0000313" key="4">
    <source>
        <dbReference type="Proteomes" id="UP000182658"/>
    </source>
</evidence>
<protein>
    <recommendedName>
        <fullName evidence="5">WSC domain-containing protein</fullName>
    </recommendedName>
</protein>
<dbReference type="AlphaFoldDB" id="A0A1J7I4T3"/>
<evidence type="ECO:0008006" key="5">
    <source>
        <dbReference type="Google" id="ProtNLM"/>
    </source>
</evidence>
<evidence type="ECO:0000313" key="3">
    <source>
        <dbReference type="EMBL" id="OIW22477.1"/>
    </source>
</evidence>
<keyword evidence="2" id="KW-0732">Signal</keyword>
<feature type="signal peptide" evidence="2">
    <location>
        <begin position="1"/>
        <end position="23"/>
    </location>
</feature>
<accession>A0A1J7I4T3</accession>